<dbReference type="AlphaFoldDB" id="A0A1E7K0Q7"/>
<dbReference type="PANTHER" id="PTHR37312">
    <property type="entry name" value="MEMBRANE-BOUND ACYLTRANSFERASE YKRP-RELATED"/>
    <property type="match status" value="1"/>
</dbReference>
<feature type="region of interest" description="Disordered" evidence="1">
    <location>
        <begin position="1"/>
        <end position="131"/>
    </location>
</feature>
<feature type="transmembrane region" description="Helical" evidence="2">
    <location>
        <begin position="412"/>
        <end position="437"/>
    </location>
</feature>
<keyword evidence="2" id="KW-1133">Transmembrane helix</keyword>
<accession>A0A1E7K0Q7</accession>
<evidence type="ECO:0008006" key="5">
    <source>
        <dbReference type="Google" id="ProtNLM"/>
    </source>
</evidence>
<comment type="caution">
    <text evidence="3">The sequence shown here is derived from an EMBL/GenBank/DDBJ whole genome shotgun (WGS) entry which is preliminary data.</text>
</comment>
<feature type="transmembrane region" description="Helical" evidence="2">
    <location>
        <begin position="200"/>
        <end position="222"/>
    </location>
</feature>
<sequence>MAWDPFTDSFVTPSRTAPGGAEPQRTAPPDGEAAARSAPTVSALGSCAGPDGSGGTLPGPPGPAAGLPAPAPAPPSSGTRRPGERGAPDEARGAREGDTGGPEKAAGEPHRRWARGSHRPARGASAAARQSGRDPFLDNARFLLVLLVVLEHNWAPVADAMRGVEAASLLVYSFHLPALALLCGHLSRNFTGRPDQMRRLLTHLLVPYLVFEAAFGGMRTLFWEQPFAVTPTRPSFVCWFLLALFVWRLTAPLWRAVRWPVAFAALLSVAAGFTDLGDELALSRLLMYWPWFVLGLRLRADRLRPLRNRAARRWALPVLAAAAAGAWWAAPRVSRDWLLMEAGAHELGLRPLPYVGVRLALFVLGGVLVAAFLALVPARRTGYTVLGACALYPFLLHGLVVEAVRQTGGYQVVVTGGLLAVVGTTVLAVGLTMLLGLPQVRQVLWPLVEPSFPGWLHGRAAPEAGDAAAPDGRLPRVRAPQGGSGRWPADGRAVAPRSAGTPVPGRIANGG</sequence>
<feature type="compositionally biased region" description="Basic residues" evidence="1">
    <location>
        <begin position="112"/>
        <end position="121"/>
    </location>
</feature>
<feature type="transmembrane region" description="Helical" evidence="2">
    <location>
        <begin position="234"/>
        <end position="250"/>
    </location>
</feature>
<dbReference type="PATRIC" id="fig|943816.4.peg.579"/>
<gene>
    <name evidence="3" type="ORF">AN217_06120</name>
</gene>
<organism evidence="3 4">
    <name type="scientific">Streptomyces qinglanensis</name>
    <dbReference type="NCBI Taxonomy" id="943816"/>
    <lineage>
        <taxon>Bacteria</taxon>
        <taxon>Bacillati</taxon>
        <taxon>Actinomycetota</taxon>
        <taxon>Actinomycetes</taxon>
        <taxon>Kitasatosporales</taxon>
        <taxon>Streptomycetaceae</taxon>
        <taxon>Streptomyces</taxon>
    </lineage>
</organism>
<feature type="compositionally biased region" description="Basic and acidic residues" evidence="1">
    <location>
        <begin position="81"/>
        <end position="98"/>
    </location>
</feature>
<protein>
    <recommendedName>
        <fullName evidence="5">Fucose 4-O-acetylase</fullName>
    </recommendedName>
</protein>
<reference evidence="3 4" key="1">
    <citation type="journal article" date="2016" name="Front. Microbiol.">
        <title>Comparative Genomics Analysis of Streptomyces Species Reveals Their Adaptation to the Marine Environment and Their Diversity at the Genomic Level.</title>
        <authorList>
            <person name="Tian X."/>
            <person name="Zhang Z."/>
            <person name="Yang T."/>
            <person name="Chen M."/>
            <person name="Li J."/>
            <person name="Chen F."/>
            <person name="Yang J."/>
            <person name="Li W."/>
            <person name="Zhang B."/>
            <person name="Zhang Z."/>
            <person name="Wu J."/>
            <person name="Zhang C."/>
            <person name="Long L."/>
            <person name="Xiao J."/>
        </authorList>
    </citation>
    <scope>NUCLEOTIDE SEQUENCE [LARGE SCALE GENOMIC DNA]</scope>
    <source>
        <strain evidence="3 4">SCSIO M10379</strain>
    </source>
</reference>
<name>A0A1E7K0Q7_9ACTN</name>
<evidence type="ECO:0000256" key="2">
    <source>
        <dbReference type="SAM" id="Phobius"/>
    </source>
</evidence>
<dbReference type="EMBL" id="LJGV01000022">
    <property type="protein sequence ID" value="OEU97514.1"/>
    <property type="molecule type" value="Genomic_DNA"/>
</dbReference>
<evidence type="ECO:0000313" key="4">
    <source>
        <dbReference type="Proteomes" id="UP000175829"/>
    </source>
</evidence>
<evidence type="ECO:0000313" key="3">
    <source>
        <dbReference type="EMBL" id="OEU97514.1"/>
    </source>
</evidence>
<feature type="transmembrane region" description="Helical" evidence="2">
    <location>
        <begin position="280"/>
        <end position="298"/>
    </location>
</feature>
<feature type="compositionally biased region" description="Low complexity" evidence="1">
    <location>
        <begin position="463"/>
        <end position="472"/>
    </location>
</feature>
<feature type="compositionally biased region" description="Pro residues" evidence="1">
    <location>
        <begin position="58"/>
        <end position="75"/>
    </location>
</feature>
<dbReference type="Proteomes" id="UP000175829">
    <property type="component" value="Unassembled WGS sequence"/>
</dbReference>
<feature type="transmembrane region" description="Helical" evidence="2">
    <location>
        <begin position="310"/>
        <end position="330"/>
    </location>
</feature>
<dbReference type="RefSeq" id="WP_069991050.1">
    <property type="nucleotide sequence ID" value="NZ_LJGV01000022.1"/>
</dbReference>
<feature type="transmembrane region" description="Helical" evidence="2">
    <location>
        <begin position="355"/>
        <end position="376"/>
    </location>
</feature>
<keyword evidence="2" id="KW-0472">Membrane</keyword>
<evidence type="ECO:0000256" key="1">
    <source>
        <dbReference type="SAM" id="MobiDB-lite"/>
    </source>
</evidence>
<dbReference type="InterPro" id="IPR052734">
    <property type="entry name" value="Nod_factor_acetyltransferase"/>
</dbReference>
<keyword evidence="2" id="KW-0812">Transmembrane</keyword>
<feature type="transmembrane region" description="Helical" evidence="2">
    <location>
        <begin position="383"/>
        <end position="400"/>
    </location>
</feature>
<dbReference type="PANTHER" id="PTHR37312:SF1">
    <property type="entry name" value="MEMBRANE-BOUND ACYLTRANSFERASE YKRP-RELATED"/>
    <property type="match status" value="1"/>
</dbReference>
<feature type="region of interest" description="Disordered" evidence="1">
    <location>
        <begin position="463"/>
        <end position="511"/>
    </location>
</feature>
<proteinExistence type="predicted"/>